<dbReference type="EMBL" id="KV425940">
    <property type="protein sequence ID" value="KZV96639.1"/>
    <property type="molecule type" value="Genomic_DNA"/>
</dbReference>
<dbReference type="SUPFAM" id="SSF48264">
    <property type="entry name" value="Cytochrome P450"/>
    <property type="match status" value="1"/>
</dbReference>
<keyword evidence="11" id="KW-1185">Reference proteome</keyword>
<evidence type="ECO:0000256" key="6">
    <source>
        <dbReference type="ARBA" id="ARBA00023002"/>
    </source>
</evidence>
<keyword evidence="5 9" id="KW-0479">Metal-binding</keyword>
<dbReference type="Gene3D" id="1.10.630.10">
    <property type="entry name" value="Cytochrome P450"/>
    <property type="match status" value="1"/>
</dbReference>
<dbReference type="InterPro" id="IPR002401">
    <property type="entry name" value="Cyt_P450_E_grp-I"/>
</dbReference>
<dbReference type="Proteomes" id="UP000077266">
    <property type="component" value="Unassembled WGS sequence"/>
</dbReference>
<dbReference type="Pfam" id="PF00067">
    <property type="entry name" value="p450"/>
    <property type="match status" value="1"/>
</dbReference>
<comment type="cofactor">
    <cofactor evidence="1 9">
        <name>heme</name>
        <dbReference type="ChEBI" id="CHEBI:30413"/>
    </cofactor>
</comment>
<dbReference type="PRINTS" id="PR00385">
    <property type="entry name" value="P450"/>
</dbReference>
<dbReference type="CDD" id="cd11069">
    <property type="entry name" value="CYP_FUM15-like"/>
    <property type="match status" value="1"/>
</dbReference>
<dbReference type="InterPro" id="IPR036396">
    <property type="entry name" value="Cyt_P450_sf"/>
</dbReference>
<evidence type="ECO:0000256" key="8">
    <source>
        <dbReference type="ARBA" id="ARBA00023033"/>
    </source>
</evidence>
<evidence type="ECO:0000256" key="5">
    <source>
        <dbReference type="ARBA" id="ARBA00022723"/>
    </source>
</evidence>
<dbReference type="GO" id="GO:0005506">
    <property type="term" value="F:iron ion binding"/>
    <property type="evidence" value="ECO:0007669"/>
    <property type="project" value="InterPro"/>
</dbReference>
<dbReference type="PRINTS" id="PR00463">
    <property type="entry name" value="EP450I"/>
</dbReference>
<evidence type="ECO:0000256" key="4">
    <source>
        <dbReference type="ARBA" id="ARBA00022617"/>
    </source>
</evidence>
<evidence type="ECO:0000256" key="9">
    <source>
        <dbReference type="PIRSR" id="PIRSR602401-1"/>
    </source>
</evidence>
<gene>
    <name evidence="10" type="ORF">EXIGLDRAFT_732674</name>
</gene>
<evidence type="ECO:0000313" key="10">
    <source>
        <dbReference type="EMBL" id="KZV96639.1"/>
    </source>
</evidence>
<keyword evidence="8" id="KW-0503">Monooxygenase</keyword>
<dbReference type="GO" id="GO:0016705">
    <property type="term" value="F:oxidoreductase activity, acting on paired donors, with incorporation or reduction of molecular oxygen"/>
    <property type="evidence" value="ECO:0007669"/>
    <property type="project" value="InterPro"/>
</dbReference>
<evidence type="ECO:0000313" key="11">
    <source>
        <dbReference type="Proteomes" id="UP000077266"/>
    </source>
</evidence>
<dbReference type="GO" id="GO:0020037">
    <property type="term" value="F:heme binding"/>
    <property type="evidence" value="ECO:0007669"/>
    <property type="project" value="InterPro"/>
</dbReference>
<dbReference type="GO" id="GO:0004497">
    <property type="term" value="F:monooxygenase activity"/>
    <property type="evidence" value="ECO:0007669"/>
    <property type="project" value="UniProtKB-KW"/>
</dbReference>
<dbReference type="PANTHER" id="PTHR24305:SF166">
    <property type="entry name" value="CYTOCHROME P450 12A4, MITOCHONDRIAL-RELATED"/>
    <property type="match status" value="1"/>
</dbReference>
<comment type="pathway">
    <text evidence="2">Secondary metabolite biosynthesis.</text>
</comment>
<accession>A0A166AZX3</accession>
<dbReference type="OrthoDB" id="1470350at2759"/>
<dbReference type="InterPro" id="IPR050121">
    <property type="entry name" value="Cytochrome_P450_monoxygenase"/>
</dbReference>
<organism evidence="10 11">
    <name type="scientific">Exidia glandulosa HHB12029</name>
    <dbReference type="NCBI Taxonomy" id="1314781"/>
    <lineage>
        <taxon>Eukaryota</taxon>
        <taxon>Fungi</taxon>
        <taxon>Dikarya</taxon>
        <taxon>Basidiomycota</taxon>
        <taxon>Agaricomycotina</taxon>
        <taxon>Agaricomycetes</taxon>
        <taxon>Auriculariales</taxon>
        <taxon>Exidiaceae</taxon>
        <taxon>Exidia</taxon>
    </lineage>
</organism>
<sequence>MAVIDFATATTRDDVLRLVHSASDSWKELILGSVGAYAAYKLAGFVLDVWRSTRSPLRNLKTPTESAHWIFGHMRTMLSGESNEIQERWVAQLGETFAIRSLFGRYQLVTTDLRANTHILFASNIFQKSAPRRRGLRRIVGEGLLWTEGTQHRDQRRLLNPAFGFSHVRDMSDTFLEKGAQLREIWYNKCIEAGGSVQLNALAWMSKATLDAIGKAGFDYEFGTLSGQTSELAEAFEQLFRSDFTVAEQIRVMVNDKLPIVRALIPGKRAKLVDESKKKMDNACMQIVQEKKAAILAEMGGAKIDKRDVAGHDVISLLLRANLAADVDPAMRLSDEEVLAQIPTFLVAGHETTSTSTTWAMYALARNPEIQKRLRDELLAVPTDTPSLDTLNTLPYLDQVSREVLRLHTVVAFIPREAMEDDVIPLGKPVVDRNGKTITHIKVQKGDEVMIPIWLINRSKEIWGPDATEFRPERWEHIPQEASNIPGIAPNLMSFIGGPRACIGFRFAIAEMKALLFHIVRGFEFKLSVDAETELWSRTGVVMRPQLRSNNNVELPVILTPVA</sequence>
<protein>
    <submittedName>
        <fullName evidence="10">Cytochrome P450</fullName>
    </submittedName>
</protein>
<dbReference type="PANTHER" id="PTHR24305">
    <property type="entry name" value="CYTOCHROME P450"/>
    <property type="match status" value="1"/>
</dbReference>
<name>A0A166AZX3_EXIGL</name>
<evidence type="ECO:0000256" key="7">
    <source>
        <dbReference type="ARBA" id="ARBA00023004"/>
    </source>
</evidence>
<dbReference type="InterPro" id="IPR001128">
    <property type="entry name" value="Cyt_P450"/>
</dbReference>
<dbReference type="InParanoid" id="A0A166AZX3"/>
<keyword evidence="7 9" id="KW-0408">Iron</keyword>
<keyword evidence="4 9" id="KW-0349">Heme</keyword>
<dbReference type="AlphaFoldDB" id="A0A166AZX3"/>
<feature type="binding site" description="axial binding residue" evidence="9">
    <location>
        <position position="502"/>
    </location>
    <ligand>
        <name>heme</name>
        <dbReference type="ChEBI" id="CHEBI:30413"/>
    </ligand>
    <ligandPart>
        <name>Fe</name>
        <dbReference type="ChEBI" id="CHEBI:18248"/>
    </ligandPart>
</feature>
<evidence type="ECO:0000256" key="1">
    <source>
        <dbReference type="ARBA" id="ARBA00001971"/>
    </source>
</evidence>
<evidence type="ECO:0000256" key="3">
    <source>
        <dbReference type="ARBA" id="ARBA00010617"/>
    </source>
</evidence>
<evidence type="ECO:0000256" key="2">
    <source>
        <dbReference type="ARBA" id="ARBA00005179"/>
    </source>
</evidence>
<dbReference type="STRING" id="1314781.A0A166AZX3"/>
<proteinExistence type="inferred from homology"/>
<comment type="similarity">
    <text evidence="3">Belongs to the cytochrome P450 family.</text>
</comment>
<keyword evidence="6" id="KW-0560">Oxidoreductase</keyword>
<reference evidence="10 11" key="1">
    <citation type="journal article" date="2016" name="Mol. Biol. Evol.">
        <title>Comparative Genomics of Early-Diverging Mushroom-Forming Fungi Provides Insights into the Origins of Lignocellulose Decay Capabilities.</title>
        <authorList>
            <person name="Nagy L.G."/>
            <person name="Riley R."/>
            <person name="Tritt A."/>
            <person name="Adam C."/>
            <person name="Daum C."/>
            <person name="Floudas D."/>
            <person name="Sun H."/>
            <person name="Yadav J.S."/>
            <person name="Pangilinan J."/>
            <person name="Larsson K.H."/>
            <person name="Matsuura K."/>
            <person name="Barry K."/>
            <person name="Labutti K."/>
            <person name="Kuo R."/>
            <person name="Ohm R.A."/>
            <person name="Bhattacharya S.S."/>
            <person name="Shirouzu T."/>
            <person name="Yoshinaga Y."/>
            <person name="Martin F.M."/>
            <person name="Grigoriev I.V."/>
            <person name="Hibbett D.S."/>
        </authorList>
    </citation>
    <scope>NUCLEOTIDE SEQUENCE [LARGE SCALE GENOMIC DNA]</scope>
    <source>
        <strain evidence="10 11">HHB12029</strain>
    </source>
</reference>